<protein>
    <submittedName>
        <fullName evidence="1">Uncharacterized protein</fullName>
    </submittedName>
</protein>
<dbReference type="Proteomes" id="UP001146351">
    <property type="component" value="Unassembled WGS sequence"/>
</dbReference>
<sequence>MSKIISAVSKRNRDCIPVLKKDNFLVDISAEMRSSVMILGSYRPSFAKIAVSIIDIAKV</sequence>
<dbReference type="EMBL" id="JAPQKO010000002">
    <property type="protein sequence ID" value="KAJ5179528.1"/>
    <property type="molecule type" value="Genomic_DNA"/>
</dbReference>
<organism evidence="1 2">
    <name type="scientific">Penicillium capsulatum</name>
    <dbReference type="NCBI Taxonomy" id="69766"/>
    <lineage>
        <taxon>Eukaryota</taxon>
        <taxon>Fungi</taxon>
        <taxon>Dikarya</taxon>
        <taxon>Ascomycota</taxon>
        <taxon>Pezizomycotina</taxon>
        <taxon>Eurotiomycetes</taxon>
        <taxon>Eurotiomycetidae</taxon>
        <taxon>Eurotiales</taxon>
        <taxon>Aspergillaceae</taxon>
        <taxon>Penicillium</taxon>
    </lineage>
</organism>
<reference evidence="1" key="2">
    <citation type="journal article" date="2023" name="IMA Fungus">
        <title>Comparative genomic study of the Penicillium genus elucidates a diverse pangenome and 15 lateral gene transfer events.</title>
        <authorList>
            <person name="Petersen C."/>
            <person name="Sorensen T."/>
            <person name="Nielsen M.R."/>
            <person name="Sondergaard T.E."/>
            <person name="Sorensen J.L."/>
            <person name="Fitzpatrick D.A."/>
            <person name="Frisvad J.C."/>
            <person name="Nielsen K.L."/>
        </authorList>
    </citation>
    <scope>NUCLEOTIDE SEQUENCE</scope>
    <source>
        <strain evidence="1">IBT 21917</strain>
    </source>
</reference>
<evidence type="ECO:0000313" key="1">
    <source>
        <dbReference type="EMBL" id="KAJ5179528.1"/>
    </source>
</evidence>
<proteinExistence type="predicted"/>
<reference evidence="1" key="1">
    <citation type="submission" date="2022-11" db="EMBL/GenBank/DDBJ databases">
        <authorList>
            <person name="Petersen C."/>
        </authorList>
    </citation>
    <scope>NUCLEOTIDE SEQUENCE</scope>
    <source>
        <strain evidence="1">IBT 21917</strain>
    </source>
</reference>
<gene>
    <name evidence="1" type="ORF">N7492_002738</name>
</gene>
<comment type="caution">
    <text evidence="1">The sequence shown here is derived from an EMBL/GenBank/DDBJ whole genome shotgun (WGS) entry which is preliminary data.</text>
</comment>
<name>A0A9W9LVH7_9EURO</name>
<accession>A0A9W9LVH7</accession>
<evidence type="ECO:0000313" key="2">
    <source>
        <dbReference type="Proteomes" id="UP001146351"/>
    </source>
</evidence>
<keyword evidence="2" id="KW-1185">Reference proteome</keyword>
<dbReference type="AlphaFoldDB" id="A0A9W9LVH7"/>